<dbReference type="InterPro" id="IPR019515">
    <property type="entry name" value="VPS54_N"/>
</dbReference>
<dbReference type="GO" id="GO:0016579">
    <property type="term" value="P:protein deubiquitination"/>
    <property type="evidence" value="ECO:0007669"/>
    <property type="project" value="InterPro"/>
</dbReference>
<feature type="region of interest" description="Disordered" evidence="4">
    <location>
        <begin position="1323"/>
        <end position="1346"/>
    </location>
</feature>
<evidence type="ECO:0000256" key="2">
    <source>
        <dbReference type="ARBA" id="ARBA00022927"/>
    </source>
</evidence>
<feature type="region of interest" description="Disordered" evidence="4">
    <location>
        <begin position="1169"/>
        <end position="1294"/>
    </location>
</feature>
<feature type="region of interest" description="Disordered" evidence="4">
    <location>
        <begin position="379"/>
        <end position="405"/>
    </location>
</feature>
<gene>
    <name evidence="6" type="ORF">WJX81_005881</name>
</gene>
<keyword evidence="3" id="KW-0175">Coiled coil</keyword>
<evidence type="ECO:0000313" key="6">
    <source>
        <dbReference type="EMBL" id="KAK9843493.1"/>
    </source>
</evidence>
<keyword evidence="7" id="KW-1185">Reference proteome</keyword>
<protein>
    <recommendedName>
        <fullName evidence="5">USP domain-containing protein</fullName>
    </recommendedName>
</protein>
<feature type="domain" description="USP" evidence="5">
    <location>
        <begin position="999"/>
        <end position="1672"/>
    </location>
</feature>
<dbReference type="GO" id="GO:1990745">
    <property type="term" value="C:EARP complex"/>
    <property type="evidence" value="ECO:0007669"/>
    <property type="project" value="InterPro"/>
</dbReference>
<evidence type="ECO:0000313" key="7">
    <source>
        <dbReference type="Proteomes" id="UP001445335"/>
    </source>
</evidence>
<comment type="caution">
    <text evidence="6">The sequence shown here is derived from an EMBL/GenBank/DDBJ whole genome shotgun (WGS) entry which is preliminary data.</text>
</comment>
<feature type="compositionally biased region" description="Gly residues" evidence="4">
    <location>
        <begin position="745"/>
        <end position="771"/>
    </location>
</feature>
<dbReference type="PROSITE" id="PS50235">
    <property type="entry name" value="USP_3"/>
    <property type="match status" value="1"/>
</dbReference>
<reference evidence="6 7" key="1">
    <citation type="journal article" date="2024" name="Nat. Commun.">
        <title>Phylogenomics reveals the evolutionary origins of lichenization in chlorophyte algae.</title>
        <authorList>
            <person name="Puginier C."/>
            <person name="Libourel C."/>
            <person name="Otte J."/>
            <person name="Skaloud P."/>
            <person name="Haon M."/>
            <person name="Grisel S."/>
            <person name="Petersen M."/>
            <person name="Berrin J.G."/>
            <person name="Delaux P.M."/>
            <person name="Dal Grande F."/>
            <person name="Keller J."/>
        </authorList>
    </citation>
    <scope>NUCLEOTIDE SEQUENCE [LARGE SCALE GENOMIC DNA]</scope>
    <source>
        <strain evidence="6 7">SAG 245.80</strain>
    </source>
</reference>
<dbReference type="InterPro" id="IPR019514">
    <property type="entry name" value="Syndetin_C"/>
</dbReference>
<dbReference type="GO" id="GO:0000149">
    <property type="term" value="F:SNARE binding"/>
    <property type="evidence" value="ECO:0007669"/>
    <property type="project" value="TreeGrafter"/>
</dbReference>
<dbReference type="InterPro" id="IPR028889">
    <property type="entry name" value="USP"/>
</dbReference>
<proteinExistence type="predicted"/>
<accession>A0AAW1SCU1</accession>
<dbReference type="GO" id="GO:0032456">
    <property type="term" value="P:endocytic recycling"/>
    <property type="evidence" value="ECO:0007669"/>
    <property type="project" value="InterPro"/>
</dbReference>
<dbReference type="Pfam" id="PF00443">
    <property type="entry name" value="UCH"/>
    <property type="match status" value="1"/>
</dbReference>
<keyword evidence="2" id="KW-0653">Protein transport</keyword>
<organism evidence="6 7">
    <name type="scientific">Elliptochloris bilobata</name>
    <dbReference type="NCBI Taxonomy" id="381761"/>
    <lineage>
        <taxon>Eukaryota</taxon>
        <taxon>Viridiplantae</taxon>
        <taxon>Chlorophyta</taxon>
        <taxon>core chlorophytes</taxon>
        <taxon>Trebouxiophyceae</taxon>
        <taxon>Trebouxiophyceae incertae sedis</taxon>
        <taxon>Elliptochloris clade</taxon>
        <taxon>Elliptochloris</taxon>
    </lineage>
</organism>
<keyword evidence="1" id="KW-0813">Transport</keyword>
<dbReference type="Gene3D" id="3.90.70.10">
    <property type="entry name" value="Cysteine proteinases"/>
    <property type="match status" value="2"/>
</dbReference>
<feature type="compositionally biased region" description="Low complexity" evidence="4">
    <location>
        <begin position="1230"/>
        <end position="1241"/>
    </location>
</feature>
<dbReference type="GO" id="GO:0042147">
    <property type="term" value="P:retrograde transport, endosome to Golgi"/>
    <property type="evidence" value="ECO:0007669"/>
    <property type="project" value="InterPro"/>
</dbReference>
<feature type="region of interest" description="Disordered" evidence="4">
    <location>
        <begin position="738"/>
        <end position="782"/>
    </location>
</feature>
<dbReference type="EMBL" id="JALJOU010000006">
    <property type="protein sequence ID" value="KAK9843493.1"/>
    <property type="molecule type" value="Genomic_DNA"/>
</dbReference>
<dbReference type="InterPro" id="IPR040047">
    <property type="entry name" value="VPS50"/>
</dbReference>
<evidence type="ECO:0000256" key="4">
    <source>
        <dbReference type="SAM" id="MobiDB-lite"/>
    </source>
</evidence>
<dbReference type="GO" id="GO:0015031">
    <property type="term" value="P:protein transport"/>
    <property type="evidence" value="ECO:0007669"/>
    <property type="project" value="UniProtKB-KW"/>
</dbReference>
<dbReference type="InterPro" id="IPR001394">
    <property type="entry name" value="Peptidase_C19_UCH"/>
</dbReference>
<evidence type="ECO:0000259" key="5">
    <source>
        <dbReference type="PROSITE" id="PS50235"/>
    </source>
</evidence>
<name>A0AAW1SCU1_9CHLO</name>
<dbReference type="SUPFAM" id="SSF54001">
    <property type="entry name" value="Cysteine proteinases"/>
    <property type="match status" value="1"/>
</dbReference>
<feature type="compositionally biased region" description="Polar residues" evidence="4">
    <location>
        <begin position="1330"/>
        <end position="1345"/>
    </location>
</feature>
<dbReference type="InterPro" id="IPR038765">
    <property type="entry name" value="Papain-like_cys_pep_sf"/>
</dbReference>
<dbReference type="Pfam" id="PF10474">
    <property type="entry name" value="Syndetin_C"/>
    <property type="match status" value="1"/>
</dbReference>
<evidence type="ECO:0000256" key="1">
    <source>
        <dbReference type="ARBA" id="ARBA00022448"/>
    </source>
</evidence>
<feature type="region of interest" description="Disordered" evidence="4">
    <location>
        <begin position="571"/>
        <end position="610"/>
    </location>
</feature>
<dbReference type="Pfam" id="PF10475">
    <property type="entry name" value="Vps54_N"/>
    <property type="match status" value="1"/>
</dbReference>
<dbReference type="GO" id="GO:0004843">
    <property type="term" value="F:cysteine-type deubiquitinase activity"/>
    <property type="evidence" value="ECO:0007669"/>
    <property type="project" value="InterPro"/>
</dbReference>
<evidence type="ECO:0000256" key="3">
    <source>
        <dbReference type="ARBA" id="ARBA00023054"/>
    </source>
</evidence>
<dbReference type="PANTHER" id="PTHR13258:SF0">
    <property type="entry name" value="SYNDETIN"/>
    <property type="match status" value="1"/>
</dbReference>
<sequence>MPAPEPRSREEEEGEREAALAALPCGYYEPGFDPVAAELGVLRPAFAEAELEEVVEARSAALEVVSERLSAHVLARYDSFIAGVDEVASVEADLGAAHRLARSSRAQLSGALIEVGANLGIARSQRRRQGLAAILGTLQQMRGVTELHEGLRAAQDGGDFAGAFWLCAQCARALAPLAGLRAAAELGATVGGLYEEGVARLEAALQAVCADFRAPLYASVLEGYVHLGNVAALGEEVMAAFAAVVNSAALKVARGVLLARPGVGAEVRSSQLLQELVRQLPSDQFRTCLSQVLMVIFDILASHHAMVRWHAERLEQRPAELAALCEAREDLEVRLAAAGGAEPPGRDVAQQAGGAVPVFLDDLGPRIVDAGGAAAHVPAADLGGGGKDDVPDTSGKHSAAPAEAEGAEVAALRAELAALAEKEREEGVWGKALERVAEGLSAGRRWLWDEAARRVGILLAAPAAFEGEHFLQVLEWTQAVLAAGEAFSGSESATLRDALQRQSGRFFAAYHAANMQALHAMLEREVWRRLPLVSGPLPSVLGALEGAGAAAPPAAFDSNDFGAWVARGNPWRETTPVEDSEDGAARLSGSDNPSLGTPDPDGGGADCEDDEEAAELYGESIDEENQRVRVWAGGPRRDDDTTPVVTNASWRLARWLAEYAQLMRILRSDAGRVWSGAAELFELYFLHTYAMFADVGLMDVLGRGGGVGGGGGDAVPARLRNALARILARSLPRFRPLYLPRAGSPGTGPPGGGTQGGGMSGGAHAPGGPEAGGTPLDAARPTPLCHPGNMHGLLERKVAADALLAVAGQLAAAQQALVERLVGRADVPQHHTPDAVFQAVKAAADVRDALLRAAARANLPVRWLPERLAEQNFNLEEPPTRASPWVVVLLSHLQALRQRLEAAGQLSAADVEAVWRHACHHAAEMVLEGIARAGAAARCTAMGRSAMSLDLQVLQRGIAQAAGGGPRAAEAAADALRLVDAYVKAFYLPEEALSGQCPVPLVNLGNTCYFNSALQVLASVPAVHQGWCGADSRLAVRGALGGAFAEFLKASGEAPVAAASAGGRGGKACSAAPQPFNPHRLHAAVLKIAPQLKGGEEEDSHELMRILLDGLEQEELRARSAVSQAQASAVERVFGGQLASRVACTGCGHEAATSEPFLDISVGIPQAADAGGEELGGKGKRQAKRSSTADDAKKAAKATPALTAKARKRQAKIAGSAVEQERRKARGRKAASLDADAAAPAQPISGDAEAGEPEEGDQNAAPVAAPGSGGLSESIAAVGGSKPEDGPRGGGALEEGTAENRRAAAEAGELKCIPAVIISCEGRSSVDAGTPSNSDTGTGAASSHSMAGGVPTLEACIASFFAPEPITWVCPAETAARKGAADGHSRGARRRSVSFSGEQPRVKLIPGSWEQRGTDFVRALRGETPFCRTVALGDGGRLLVTADVEAGGRAALILGLHPHDISEDVDATLPDSIELASVPIPPVSDSEDESEQVLVQAQAQALMDAVADMVTEGGVERARRLASPKAALRLTRAASGAGWRVNGECPAAADGLGGGAWAYVEATGETGAGGVLTAVQRAAEKQYRVRRAPAVLTVHLKRFQQNARGRLRKIEGAVVFPLHLDLSAGGKVWWRVSDTQVRAVDWGTVARGHAYLLIYAKDDAPAGAAGSGSGGA</sequence>
<dbReference type="Proteomes" id="UP001445335">
    <property type="component" value="Unassembled WGS sequence"/>
</dbReference>
<dbReference type="PANTHER" id="PTHR13258">
    <property type="entry name" value="SYNDETIN"/>
    <property type="match status" value="1"/>
</dbReference>
<dbReference type="GO" id="GO:0005829">
    <property type="term" value="C:cytosol"/>
    <property type="evidence" value="ECO:0007669"/>
    <property type="project" value="GOC"/>
</dbReference>